<dbReference type="OrthoDB" id="2562743at2759"/>
<dbReference type="STRING" id="1754190.A0A1Y2AJ79"/>
<evidence type="ECO:0000256" key="1">
    <source>
        <dbReference type="SAM" id="Coils"/>
    </source>
</evidence>
<sequence>METNCNYQYQMPMPAAQTETVYPSTPAAPINPPPVYTAMPKMPEIISEKKNVKNQEEEIKEAIEVIDEAIFHLDNAIRKISSASNWGFYDAFFEGGCISSLVKRDRMDEANREMSLANECVKKLKEELKDIENLEAVEVSELLSFMDIFFDNIFSDIMVQNKIAEVERKCKKARRQLETLKKDLKKRLEPKTISDTECEKKMGMDEEEDIKKAFDASNSAIEILKKSIPKFNKAIDSTSDDICMYFFGCLGFMLVENKVNALKSQLRASKQALDNLNKCLKLVNIDISNRSEYLKFIEESEDILSCDNTSFDRQACNVFRDAKKSCIKSISEIESIRNELKDMLVKKNIKY</sequence>
<gene>
    <name evidence="2" type="ORF">LY90DRAFT_675842</name>
</gene>
<proteinExistence type="predicted"/>
<keyword evidence="3" id="KW-1185">Reference proteome</keyword>
<dbReference type="AlphaFoldDB" id="A0A1Y2AJ79"/>
<feature type="coiled-coil region" evidence="1">
    <location>
        <begin position="107"/>
        <end position="187"/>
    </location>
</feature>
<keyword evidence="1" id="KW-0175">Coiled coil</keyword>
<dbReference type="Proteomes" id="UP000193920">
    <property type="component" value="Unassembled WGS sequence"/>
</dbReference>
<evidence type="ECO:0000313" key="2">
    <source>
        <dbReference type="EMBL" id="ORY22542.1"/>
    </source>
</evidence>
<name>A0A1Y2AJ79_9FUNG</name>
<accession>A0A1Y2AJ79</accession>
<reference evidence="2 3" key="1">
    <citation type="submission" date="2016-08" db="EMBL/GenBank/DDBJ databases">
        <title>A Parts List for Fungal Cellulosomes Revealed by Comparative Genomics.</title>
        <authorList>
            <consortium name="DOE Joint Genome Institute"/>
            <person name="Haitjema C.H."/>
            <person name="Gilmore S.P."/>
            <person name="Henske J.K."/>
            <person name="Solomon K.V."/>
            <person name="De Groot R."/>
            <person name="Kuo A."/>
            <person name="Mondo S.J."/>
            <person name="Salamov A.A."/>
            <person name="Labutti K."/>
            <person name="Zhao Z."/>
            <person name="Chiniquy J."/>
            <person name="Barry K."/>
            <person name="Brewer H.M."/>
            <person name="Purvine S.O."/>
            <person name="Wright A.T."/>
            <person name="Boxma B."/>
            <person name="Van Alen T."/>
            <person name="Hackstein J.H."/>
            <person name="Baker S.E."/>
            <person name="Grigoriev I.V."/>
            <person name="O'Malley M.A."/>
        </authorList>
    </citation>
    <scope>NUCLEOTIDE SEQUENCE [LARGE SCALE GENOMIC DNA]</scope>
    <source>
        <strain evidence="2 3">G1</strain>
    </source>
</reference>
<organism evidence="2 3">
    <name type="scientific">Neocallimastix californiae</name>
    <dbReference type="NCBI Taxonomy" id="1754190"/>
    <lineage>
        <taxon>Eukaryota</taxon>
        <taxon>Fungi</taxon>
        <taxon>Fungi incertae sedis</taxon>
        <taxon>Chytridiomycota</taxon>
        <taxon>Chytridiomycota incertae sedis</taxon>
        <taxon>Neocallimastigomycetes</taxon>
        <taxon>Neocallimastigales</taxon>
        <taxon>Neocallimastigaceae</taxon>
        <taxon>Neocallimastix</taxon>
    </lineage>
</organism>
<protein>
    <submittedName>
        <fullName evidence="2">Uncharacterized protein</fullName>
    </submittedName>
</protein>
<evidence type="ECO:0000313" key="3">
    <source>
        <dbReference type="Proteomes" id="UP000193920"/>
    </source>
</evidence>
<comment type="caution">
    <text evidence="2">The sequence shown here is derived from an EMBL/GenBank/DDBJ whole genome shotgun (WGS) entry which is preliminary data.</text>
</comment>
<dbReference type="EMBL" id="MCOG01000246">
    <property type="protein sequence ID" value="ORY22542.1"/>
    <property type="molecule type" value="Genomic_DNA"/>
</dbReference>